<evidence type="ECO:0000313" key="1">
    <source>
        <dbReference type="EMBL" id="KAK2109601.1"/>
    </source>
</evidence>
<gene>
    <name evidence="1" type="ORF">P7K49_009347</name>
</gene>
<proteinExistence type="predicted"/>
<organism evidence="1 2">
    <name type="scientific">Saguinus oedipus</name>
    <name type="common">Cotton-top tamarin</name>
    <name type="synonym">Oedipomidas oedipus</name>
    <dbReference type="NCBI Taxonomy" id="9490"/>
    <lineage>
        <taxon>Eukaryota</taxon>
        <taxon>Metazoa</taxon>
        <taxon>Chordata</taxon>
        <taxon>Craniata</taxon>
        <taxon>Vertebrata</taxon>
        <taxon>Euteleostomi</taxon>
        <taxon>Mammalia</taxon>
        <taxon>Eutheria</taxon>
        <taxon>Euarchontoglires</taxon>
        <taxon>Primates</taxon>
        <taxon>Haplorrhini</taxon>
        <taxon>Platyrrhini</taxon>
        <taxon>Cebidae</taxon>
        <taxon>Callitrichinae</taxon>
        <taxon>Saguinus</taxon>
    </lineage>
</organism>
<keyword evidence="2" id="KW-1185">Reference proteome</keyword>
<dbReference type="EMBL" id="JASSZA010000005">
    <property type="protein sequence ID" value="KAK2109601.1"/>
    <property type="molecule type" value="Genomic_DNA"/>
</dbReference>
<dbReference type="Proteomes" id="UP001266305">
    <property type="component" value="Unassembled WGS sequence"/>
</dbReference>
<name>A0ABQ9VJP2_SAGOE</name>
<reference evidence="1 2" key="1">
    <citation type="submission" date="2023-05" db="EMBL/GenBank/DDBJ databases">
        <title>B98-5 Cell Line De Novo Hybrid Assembly: An Optical Mapping Approach.</title>
        <authorList>
            <person name="Kananen K."/>
            <person name="Auerbach J.A."/>
            <person name="Kautto E."/>
            <person name="Blachly J.S."/>
        </authorList>
    </citation>
    <scope>NUCLEOTIDE SEQUENCE [LARGE SCALE GENOMIC DNA]</scope>
    <source>
        <strain evidence="1">B95-8</strain>
        <tissue evidence="1">Cell line</tissue>
    </source>
</reference>
<comment type="caution">
    <text evidence="1">The sequence shown here is derived from an EMBL/GenBank/DDBJ whole genome shotgun (WGS) entry which is preliminary data.</text>
</comment>
<accession>A0ABQ9VJP2</accession>
<sequence length="116" mass="12993">MAFSLPLRSVLTFVPEKPILFLVTGRCPDGLDSFLQGYIKVLLSYTRKHVDFSMRRCELQNKETVVHNGRDSAKRLLEVAASNWINRLAGGLSQAVEQLQSSLLPQLPEAHMVQGN</sequence>
<evidence type="ECO:0000313" key="2">
    <source>
        <dbReference type="Proteomes" id="UP001266305"/>
    </source>
</evidence>
<protein>
    <submittedName>
        <fullName evidence="1">Uncharacterized protein</fullName>
    </submittedName>
</protein>